<accession>A0A0H2XZU1</accession>
<reference evidence="1" key="1">
    <citation type="submission" date="2006-05" db="EMBL/GenBank/DDBJ databases">
        <title>Complete sequence of chromosome 2 of Burkholderia cenocepacia AU 1054.</title>
        <authorList>
            <consortium name="US DOE Joint Genome Institute"/>
            <person name="Copeland A."/>
            <person name="Lucas S."/>
            <person name="Lapidus A."/>
            <person name="Barry K."/>
            <person name="Detter J.C."/>
            <person name="Glavina del Rio T."/>
            <person name="Hammon N."/>
            <person name="Israni S."/>
            <person name="Dalin E."/>
            <person name="Tice H."/>
            <person name="Pitluck S."/>
            <person name="Chain P."/>
            <person name="Malfatti S."/>
            <person name="Shin M."/>
            <person name="Vergez L."/>
            <person name="Schmutz J."/>
            <person name="Larimer F."/>
            <person name="Land M."/>
            <person name="Hauser L."/>
            <person name="Kyrpides N."/>
            <person name="Lykidis A."/>
            <person name="LiPuma J.J."/>
            <person name="Konstantinidis K."/>
            <person name="Tiedje J.M."/>
            <person name="Richardson P."/>
        </authorList>
    </citation>
    <scope>NUCLEOTIDE SEQUENCE [LARGE SCALE GENOMIC DNA]</scope>
    <source>
        <strain evidence="1">AU 1054</strain>
    </source>
</reference>
<organism evidence="1">
    <name type="scientific">Burkholderia orbicola (strain AU 1054)</name>
    <dbReference type="NCBI Taxonomy" id="331271"/>
    <lineage>
        <taxon>Bacteria</taxon>
        <taxon>Pseudomonadati</taxon>
        <taxon>Pseudomonadota</taxon>
        <taxon>Betaproteobacteria</taxon>
        <taxon>Burkholderiales</taxon>
        <taxon>Burkholderiaceae</taxon>
        <taxon>Burkholderia</taxon>
        <taxon>Burkholderia cepacia complex</taxon>
        <taxon>Burkholderia orbicola</taxon>
    </lineage>
</organism>
<protein>
    <submittedName>
        <fullName evidence="1">Uncharacterized protein</fullName>
    </submittedName>
</protein>
<gene>
    <name evidence="1" type="ordered locus">Bcen_4883</name>
</gene>
<dbReference type="AlphaFoldDB" id="A0A0H2XZU1"/>
<name>A0A0H2XZU1_BURO1</name>
<dbReference type="HOGENOM" id="CLU_202665_0_0_4"/>
<dbReference type="EMBL" id="CP000379">
    <property type="protein sequence ID" value="ABF79760.1"/>
    <property type="molecule type" value="Genomic_DNA"/>
</dbReference>
<proteinExistence type="predicted"/>
<sequence>MSRAPLLPSGRRRGLPFVVPDDWTPEQALAAYELLEDLLAVITDFYGAQLHEQLREQRTSRPGIRTRKLDPPF</sequence>
<evidence type="ECO:0000313" key="1">
    <source>
        <dbReference type="EMBL" id="ABF79760.1"/>
    </source>
</evidence>